<dbReference type="Proteomes" id="UP001516464">
    <property type="component" value="Unassembled WGS sequence"/>
</dbReference>
<comment type="caution">
    <text evidence="1">The sequence shown here is derived from an EMBL/GenBank/DDBJ whole genome shotgun (WGS) entry which is preliminary data.</text>
</comment>
<dbReference type="EMBL" id="SBIQ01000043">
    <property type="protein sequence ID" value="KAF7683890.1"/>
    <property type="molecule type" value="Genomic_DNA"/>
</dbReference>
<accession>A0ABQ7I092</accession>
<sequence length="700" mass="83252">MDELSNCNYYIYNDNNISLILDKNSSHDTKSHKDLLNMILNMENSHIALYLLKNFKPKCHFIDNQELSGLRKFIKQYKLINRFHDITSFDEIMVNFIINSMINNIDIEHLIRCVGLLTLNEKHIIYFRSFFGYSQIYKYYKKMNESFYTEKYTYLEISMVMRMLDNPILCFNNLLPMFSRVTKYVKELVIEKNIVKCCGTLRAVINHSNKMLLDKGDYFPSLISFLVTIFYDSTNFRFISLTDTKTILRSIEDLVNFSKQNAKMRTITFGIYKECYKNLKDLIIKKSSVYEDNIALSSLIKILSIFLKSSYELGARMYNYDDIFDFIQNLEINKPSSISLEEWDMLISSTIKYKYEILDFIYPYCENSELNLVIFRNDLLQTDELFKLLDRINCLVDAIDWETIIDIACSSEYSNEFIKFVFNEKFFIKKSKKRHQHYAELYLDSLYKSNNVDAMILSSHYAVKNLSNHLSSPISCYILAVLYCYNLDNSIDLRIIKRREMILSIFMEPENSKHLNEFFKNIVNCLLERKLYYLNKNIIELFMKLSHHTYKCEDILRLIEYLVTSISHNFNFEKTIHDHTHVKIYDKKEHLQLISEYISVAAIYLIRNDIKMNLNNIKADETYIESYLLISLVSYYKGSYGKEYYKEIKDKILENIFYIKKQNFIAQIGFLLNKIDATIKTKGCKFDIIDVFDKLNDNRE</sequence>
<protein>
    <submittedName>
        <fullName evidence="1">Uncharacterized protein</fullName>
    </submittedName>
</protein>
<evidence type="ECO:0000313" key="1">
    <source>
        <dbReference type="EMBL" id="KAF7683890.1"/>
    </source>
</evidence>
<proteinExistence type="predicted"/>
<evidence type="ECO:0000313" key="2">
    <source>
        <dbReference type="Proteomes" id="UP001516464"/>
    </source>
</evidence>
<reference evidence="1 2" key="1">
    <citation type="submission" date="2019-01" db="EMBL/GenBank/DDBJ databases">
        <title>Genomes sequencing and comparative genomics of infectious freshwater microsporidia, Cucumispora dikerogammari and Thelohania contejeani.</title>
        <authorList>
            <person name="Cormier A."/>
            <person name="Giraud I."/>
            <person name="Wattier R."/>
            <person name="Teixeira M."/>
            <person name="Grandjean F."/>
            <person name="Rigaud T."/>
            <person name="Cordaux R."/>
        </authorList>
    </citation>
    <scope>NUCLEOTIDE SEQUENCE [LARGE SCALE GENOMIC DNA]</scope>
    <source>
        <strain evidence="1">T1</strain>
        <tissue evidence="1">Spores</tissue>
    </source>
</reference>
<gene>
    <name evidence="1" type="ORF">TCON_0915</name>
</gene>
<organism evidence="1 2">
    <name type="scientific">Astathelohania contejeani</name>
    <dbReference type="NCBI Taxonomy" id="164912"/>
    <lineage>
        <taxon>Eukaryota</taxon>
        <taxon>Fungi</taxon>
        <taxon>Fungi incertae sedis</taxon>
        <taxon>Microsporidia</taxon>
        <taxon>Astathelohaniidae</taxon>
        <taxon>Astathelohania</taxon>
    </lineage>
</organism>
<keyword evidence="2" id="KW-1185">Reference proteome</keyword>
<name>A0ABQ7I092_9MICR</name>